<keyword evidence="1" id="KW-0472">Membrane</keyword>
<gene>
    <name evidence="2" type="ORF">HNQ40_003597</name>
</gene>
<reference evidence="2 3" key="1">
    <citation type="submission" date="2020-08" db="EMBL/GenBank/DDBJ databases">
        <title>Genomic Encyclopedia of Type Strains, Phase IV (KMG-IV): sequencing the most valuable type-strain genomes for metagenomic binning, comparative biology and taxonomic classification.</title>
        <authorList>
            <person name="Goeker M."/>
        </authorList>
    </citation>
    <scope>NUCLEOTIDE SEQUENCE [LARGE SCALE GENOMIC DNA]</scope>
    <source>
        <strain evidence="2 3">DSM 103725</strain>
    </source>
</reference>
<proteinExistence type="predicted"/>
<evidence type="ECO:0000313" key="3">
    <source>
        <dbReference type="Proteomes" id="UP000541810"/>
    </source>
</evidence>
<comment type="caution">
    <text evidence="2">The sequence shown here is derived from an EMBL/GenBank/DDBJ whole genome shotgun (WGS) entry which is preliminary data.</text>
</comment>
<accession>A0A7X0LM90</accession>
<sequence length="300" mass="32661">MTDTPSMIEELLDRDLSPRDLERLAQIASTLEKDPELAQDFEQLHRIRQRLSDTAEHSELSRADEDGFVELALGSIQASTPTPSLGNRPTRPYPRGSWTYALVGGAVAAALTLAFVVGLRGFDGSGETASSPATTLANDDPTRWLPDSPSEQSAILADLAGFYDHRAGWIATTDNDTQIGLSDTAIHGLQPTVTRLSLITPDQEYLTTDIALFPGQDVTVTVPRPDRQPLRYKLHLSKSVEPSQPSTLTVGLFLDADLYLSTTVRIDNMTIQDVGRIHTPRGDYVLRLGLGEPASSREVG</sequence>
<protein>
    <submittedName>
        <fullName evidence="2">Uncharacterized protein</fullName>
    </submittedName>
</protein>
<feature type="transmembrane region" description="Helical" evidence="1">
    <location>
        <begin position="98"/>
        <end position="122"/>
    </location>
</feature>
<name>A0A7X0LM90_9BACT</name>
<keyword evidence="3" id="KW-1185">Reference proteome</keyword>
<evidence type="ECO:0000313" key="2">
    <source>
        <dbReference type="EMBL" id="MBB6431714.1"/>
    </source>
</evidence>
<evidence type="ECO:0000256" key="1">
    <source>
        <dbReference type="SAM" id="Phobius"/>
    </source>
</evidence>
<dbReference type="AlphaFoldDB" id="A0A7X0LM90"/>
<dbReference type="EMBL" id="JACHGY010000002">
    <property type="protein sequence ID" value="MBB6431714.1"/>
    <property type="molecule type" value="Genomic_DNA"/>
</dbReference>
<dbReference type="RefSeq" id="WP_184679307.1">
    <property type="nucleotide sequence ID" value="NZ_JACHGY010000002.1"/>
</dbReference>
<keyword evidence="1" id="KW-0812">Transmembrane</keyword>
<organism evidence="2 3">
    <name type="scientific">Algisphaera agarilytica</name>
    <dbReference type="NCBI Taxonomy" id="1385975"/>
    <lineage>
        <taxon>Bacteria</taxon>
        <taxon>Pseudomonadati</taxon>
        <taxon>Planctomycetota</taxon>
        <taxon>Phycisphaerae</taxon>
        <taxon>Phycisphaerales</taxon>
        <taxon>Phycisphaeraceae</taxon>
        <taxon>Algisphaera</taxon>
    </lineage>
</organism>
<keyword evidence="1" id="KW-1133">Transmembrane helix</keyword>
<dbReference type="Proteomes" id="UP000541810">
    <property type="component" value="Unassembled WGS sequence"/>
</dbReference>